<evidence type="ECO:0000313" key="3">
    <source>
        <dbReference type="Proteomes" id="UP001597011"/>
    </source>
</evidence>
<protein>
    <submittedName>
        <fullName evidence="2">Uncharacterized protein</fullName>
    </submittedName>
</protein>
<dbReference type="EMBL" id="JBHTIB010000011">
    <property type="protein sequence ID" value="MFD0835697.1"/>
    <property type="molecule type" value="Genomic_DNA"/>
</dbReference>
<keyword evidence="1" id="KW-0812">Transmembrane</keyword>
<gene>
    <name evidence="2" type="ORF">ACFQ0I_07985</name>
</gene>
<sequence length="138" mass="15904">MRKITLHRPKENFNKNCSYEILVGKKYLTELKNGEEKIIEIPNDFKNETLKAKIQWCGSEKMELRNLSENGKIIVSGNKFLNKKMSLFGAMSPLIGLMFFNLKIVPKNIGIGIFVIFLIGIIGTITIWKNKWLNIKTE</sequence>
<keyword evidence="1" id="KW-1133">Transmembrane helix</keyword>
<reference evidence="3" key="1">
    <citation type="journal article" date="2019" name="Int. J. Syst. Evol. Microbiol.">
        <title>The Global Catalogue of Microorganisms (GCM) 10K type strain sequencing project: providing services to taxonomists for standard genome sequencing and annotation.</title>
        <authorList>
            <consortium name="The Broad Institute Genomics Platform"/>
            <consortium name="The Broad Institute Genome Sequencing Center for Infectious Disease"/>
            <person name="Wu L."/>
            <person name="Ma J."/>
        </authorList>
    </citation>
    <scope>NUCLEOTIDE SEQUENCE [LARGE SCALE GENOMIC DNA]</scope>
    <source>
        <strain evidence="3">CCUG 60529</strain>
    </source>
</reference>
<feature type="transmembrane region" description="Helical" evidence="1">
    <location>
        <begin position="108"/>
        <end position="128"/>
    </location>
</feature>
<feature type="transmembrane region" description="Helical" evidence="1">
    <location>
        <begin position="85"/>
        <end position="102"/>
    </location>
</feature>
<dbReference type="RefSeq" id="WP_379941066.1">
    <property type="nucleotide sequence ID" value="NZ_JBHTIB010000011.1"/>
</dbReference>
<evidence type="ECO:0000256" key="1">
    <source>
        <dbReference type="SAM" id="Phobius"/>
    </source>
</evidence>
<evidence type="ECO:0000313" key="2">
    <source>
        <dbReference type="EMBL" id="MFD0835697.1"/>
    </source>
</evidence>
<proteinExistence type="predicted"/>
<organism evidence="2 3">
    <name type="scientific">Mariniflexile aquimaris</name>
    <dbReference type="NCBI Taxonomy" id="881009"/>
    <lineage>
        <taxon>Bacteria</taxon>
        <taxon>Pseudomonadati</taxon>
        <taxon>Bacteroidota</taxon>
        <taxon>Flavobacteriia</taxon>
        <taxon>Flavobacteriales</taxon>
        <taxon>Flavobacteriaceae</taxon>
        <taxon>Mariniflexile</taxon>
    </lineage>
</organism>
<dbReference type="Proteomes" id="UP001597011">
    <property type="component" value="Unassembled WGS sequence"/>
</dbReference>
<keyword evidence="1" id="KW-0472">Membrane</keyword>
<name>A0ABW3BSP1_9FLAO</name>
<comment type="caution">
    <text evidence="2">The sequence shown here is derived from an EMBL/GenBank/DDBJ whole genome shotgun (WGS) entry which is preliminary data.</text>
</comment>
<accession>A0ABW3BSP1</accession>
<keyword evidence="3" id="KW-1185">Reference proteome</keyword>